<protein>
    <recommendedName>
        <fullName evidence="4">DUF4595 domain-containing protein</fullName>
    </recommendedName>
</protein>
<organism evidence="2 3">
    <name type="scientific">Flavobacterium rivulicola</name>
    <dbReference type="NCBI Taxonomy" id="2732161"/>
    <lineage>
        <taxon>Bacteria</taxon>
        <taxon>Pseudomonadati</taxon>
        <taxon>Bacteroidota</taxon>
        <taxon>Flavobacteriia</taxon>
        <taxon>Flavobacteriales</taxon>
        <taxon>Flavobacteriaceae</taxon>
        <taxon>Flavobacterium</taxon>
    </lineage>
</organism>
<evidence type="ECO:0000256" key="1">
    <source>
        <dbReference type="SAM" id="SignalP"/>
    </source>
</evidence>
<dbReference type="AlphaFoldDB" id="A0A7Y3R8T0"/>
<feature type="signal peptide" evidence="1">
    <location>
        <begin position="1"/>
        <end position="23"/>
    </location>
</feature>
<feature type="chain" id="PRO_5030614065" description="DUF4595 domain-containing protein" evidence="1">
    <location>
        <begin position="24"/>
        <end position="261"/>
    </location>
</feature>
<sequence>MKKFFQYLAFLWVVVLTMTSCTTDDNSGTSAILLKKLTAVSFGTNAEYNFTYKGTKLSQVTFTVNNQTNGNGYYKYTYTNDLITEISRYHSNGHLSEKTTFSYDSSNRLTEALKLVFETSFGSKKVFSHNLNGTVTVTTFGGNLIAQNTLSDIVETYHFTNGEISQKDYDSNTLAYSINYAYDNANHPTQNVTGLKALKLYDFISDGLFGMNHNLLEQNTYDANGNLEHTVSYQGDYNQDNYPTALYTADGQFQYQFTYFK</sequence>
<evidence type="ECO:0000313" key="3">
    <source>
        <dbReference type="Proteomes" id="UP000536509"/>
    </source>
</evidence>
<keyword evidence="1" id="KW-0732">Signal</keyword>
<keyword evidence="3" id="KW-1185">Reference proteome</keyword>
<name>A0A7Y3R8T0_9FLAO</name>
<dbReference type="PROSITE" id="PS51257">
    <property type="entry name" value="PROKAR_LIPOPROTEIN"/>
    <property type="match status" value="1"/>
</dbReference>
<reference evidence="2 3" key="1">
    <citation type="submission" date="2020-05" db="EMBL/GenBank/DDBJ databases">
        <title>Draft genome of Flavobacterium sp. IMCC34852.</title>
        <authorList>
            <person name="Song J."/>
            <person name="Cho J.-C."/>
        </authorList>
    </citation>
    <scope>NUCLEOTIDE SEQUENCE [LARGE SCALE GENOMIC DNA]</scope>
    <source>
        <strain evidence="2 3">IMCC34852</strain>
    </source>
</reference>
<dbReference type="EMBL" id="JABEVX010000003">
    <property type="protein sequence ID" value="NNT71982.1"/>
    <property type="molecule type" value="Genomic_DNA"/>
</dbReference>
<dbReference type="Proteomes" id="UP000536509">
    <property type="component" value="Unassembled WGS sequence"/>
</dbReference>
<proteinExistence type="predicted"/>
<gene>
    <name evidence="2" type="ORF">HKT18_07120</name>
</gene>
<dbReference type="RefSeq" id="WP_171222167.1">
    <property type="nucleotide sequence ID" value="NZ_CP121446.1"/>
</dbReference>
<accession>A0A7Y3R8T0</accession>
<evidence type="ECO:0000313" key="2">
    <source>
        <dbReference type="EMBL" id="NNT71982.1"/>
    </source>
</evidence>
<evidence type="ECO:0008006" key="4">
    <source>
        <dbReference type="Google" id="ProtNLM"/>
    </source>
</evidence>
<comment type="caution">
    <text evidence="2">The sequence shown here is derived from an EMBL/GenBank/DDBJ whole genome shotgun (WGS) entry which is preliminary data.</text>
</comment>